<sequence length="104" mass="11641">MTHLMMEAVIRATSLISLTSSFSLTVIVPSSNNFHGAAFKHPQTDRTPSVKIKKKREIKQPPMCISSATIISFANKRSLVIHLYHLIHSTTTREVACILAMLFF</sequence>
<dbReference type="EMBL" id="OX451735">
    <property type="protein sequence ID" value="CAI8594466.1"/>
    <property type="molecule type" value="Genomic_DNA"/>
</dbReference>
<proteinExistence type="predicted"/>
<reference evidence="1 2" key="1">
    <citation type="submission" date="2023-01" db="EMBL/GenBank/DDBJ databases">
        <authorList>
            <person name="Kreplak J."/>
        </authorList>
    </citation>
    <scope>NUCLEOTIDE SEQUENCE [LARGE SCALE GENOMIC DNA]</scope>
</reference>
<name>A0AAV0Z9C4_VICFA</name>
<protein>
    <recommendedName>
        <fullName evidence="3">Secreted protein</fullName>
    </recommendedName>
</protein>
<organism evidence="1 2">
    <name type="scientific">Vicia faba</name>
    <name type="common">Broad bean</name>
    <name type="synonym">Faba vulgaris</name>
    <dbReference type="NCBI Taxonomy" id="3906"/>
    <lineage>
        <taxon>Eukaryota</taxon>
        <taxon>Viridiplantae</taxon>
        <taxon>Streptophyta</taxon>
        <taxon>Embryophyta</taxon>
        <taxon>Tracheophyta</taxon>
        <taxon>Spermatophyta</taxon>
        <taxon>Magnoliopsida</taxon>
        <taxon>eudicotyledons</taxon>
        <taxon>Gunneridae</taxon>
        <taxon>Pentapetalae</taxon>
        <taxon>rosids</taxon>
        <taxon>fabids</taxon>
        <taxon>Fabales</taxon>
        <taxon>Fabaceae</taxon>
        <taxon>Papilionoideae</taxon>
        <taxon>50 kb inversion clade</taxon>
        <taxon>NPAAA clade</taxon>
        <taxon>Hologalegina</taxon>
        <taxon>IRL clade</taxon>
        <taxon>Fabeae</taxon>
        <taxon>Vicia</taxon>
    </lineage>
</organism>
<evidence type="ECO:0008006" key="3">
    <source>
        <dbReference type="Google" id="ProtNLM"/>
    </source>
</evidence>
<keyword evidence="2" id="KW-1185">Reference proteome</keyword>
<evidence type="ECO:0000313" key="1">
    <source>
        <dbReference type="EMBL" id="CAI8594466.1"/>
    </source>
</evidence>
<dbReference type="Proteomes" id="UP001157006">
    <property type="component" value="Chromosome 1S"/>
</dbReference>
<gene>
    <name evidence="1" type="ORF">VFH_I143000</name>
</gene>
<accession>A0AAV0Z9C4</accession>
<dbReference type="AlphaFoldDB" id="A0AAV0Z9C4"/>
<evidence type="ECO:0000313" key="2">
    <source>
        <dbReference type="Proteomes" id="UP001157006"/>
    </source>
</evidence>